<evidence type="ECO:0000256" key="1">
    <source>
        <dbReference type="ARBA" id="ARBA00022679"/>
    </source>
</evidence>
<protein>
    <submittedName>
        <fullName evidence="4">Glycosyltransferase family 4 protein</fullName>
    </submittedName>
</protein>
<proteinExistence type="predicted"/>
<dbReference type="SUPFAM" id="SSF53756">
    <property type="entry name" value="UDP-Glycosyltransferase/glycogen phosphorylase"/>
    <property type="match status" value="1"/>
</dbReference>
<comment type="caution">
    <text evidence="4">The sequence shown here is derived from an EMBL/GenBank/DDBJ whole genome shotgun (WGS) entry which is preliminary data.</text>
</comment>
<dbReference type="OrthoDB" id="9801609at2"/>
<keyword evidence="1 4" id="KW-0808">Transferase</keyword>
<feature type="region of interest" description="Disordered" evidence="2">
    <location>
        <begin position="1"/>
        <end position="21"/>
    </location>
</feature>
<organism evidence="4 5">
    <name type="scientific">Nakamurella flava</name>
    <dbReference type="NCBI Taxonomy" id="2576308"/>
    <lineage>
        <taxon>Bacteria</taxon>
        <taxon>Bacillati</taxon>
        <taxon>Actinomycetota</taxon>
        <taxon>Actinomycetes</taxon>
        <taxon>Nakamurellales</taxon>
        <taxon>Nakamurellaceae</taxon>
        <taxon>Nakamurella</taxon>
    </lineage>
</organism>
<accession>A0A4U6QFT7</accession>
<reference evidence="4 5" key="1">
    <citation type="submission" date="2019-05" db="EMBL/GenBank/DDBJ databases">
        <title>Nakamurella sp. N5BH11, whole genome shotgun sequence.</title>
        <authorList>
            <person name="Tuo L."/>
        </authorList>
    </citation>
    <scope>NUCLEOTIDE SEQUENCE [LARGE SCALE GENOMIC DNA]</scope>
    <source>
        <strain evidence="4 5">N5BH11</strain>
    </source>
</reference>
<feature type="domain" description="Glycosyl transferase family 1" evidence="3">
    <location>
        <begin position="345"/>
        <end position="504"/>
    </location>
</feature>
<sequence length="539" mass="57736">MKSRSTPRGTPTATRPVTPGPADAALALAARLRAAAGALQVNVPPPAGNPGQDAADVLVQLCRDLHADPADDRIWLVMTCIATAYPSRDEIDDARRMIELNAPDDVALILLENGLHRARLSGLPLAPFELLVGQVLVDVDFSARHDLHTGIQRVVRNLLPHWNLERSIVPVVWARNQGMLRRLDPTESTRIYDWVAHEKVVAERRRSGLRELDALPPAESTTVVPWRCVLVLPEVPPREAVERIAAIGACSNTSVVAVGYDMIPLVSADTVGIEEPTKFMPYLAAVKFADRVAGISRAAADEFAAFAAMLPTQGLTGPEVVAVSLPVELNAEHPPAPPAGSPAAHTDRPQIVIVGSHDTRKNHLAVLHAAELLWQEGLDFGLTFIGGGGSNKEFFRRAKTLAGRGRAVEVRTSVPEDELRRAVAEARFTMFPSIHEGYGLPVAESMALGTPVITTNYGSTAEIAADGGALTVDPRDDASITDAMRTLLTDDGAVAELRAAIAARTERTWQDYADELWAGLVEPALTAATRNGTGHHAAS</sequence>
<dbReference type="AlphaFoldDB" id="A0A4U6QFT7"/>
<dbReference type="GO" id="GO:0016757">
    <property type="term" value="F:glycosyltransferase activity"/>
    <property type="evidence" value="ECO:0007669"/>
    <property type="project" value="InterPro"/>
</dbReference>
<evidence type="ECO:0000259" key="3">
    <source>
        <dbReference type="Pfam" id="PF00534"/>
    </source>
</evidence>
<name>A0A4U6QFT7_9ACTN</name>
<dbReference type="Gene3D" id="3.40.50.2000">
    <property type="entry name" value="Glycogen Phosphorylase B"/>
    <property type="match status" value="1"/>
</dbReference>
<dbReference type="PANTHER" id="PTHR46401">
    <property type="entry name" value="GLYCOSYLTRANSFERASE WBBK-RELATED"/>
    <property type="match status" value="1"/>
</dbReference>
<evidence type="ECO:0000313" key="5">
    <source>
        <dbReference type="Proteomes" id="UP000306985"/>
    </source>
</evidence>
<dbReference type="Pfam" id="PF00534">
    <property type="entry name" value="Glycos_transf_1"/>
    <property type="match status" value="1"/>
</dbReference>
<evidence type="ECO:0000256" key="2">
    <source>
        <dbReference type="SAM" id="MobiDB-lite"/>
    </source>
</evidence>
<keyword evidence="5" id="KW-1185">Reference proteome</keyword>
<dbReference type="PANTHER" id="PTHR46401:SF2">
    <property type="entry name" value="GLYCOSYLTRANSFERASE WBBK-RELATED"/>
    <property type="match status" value="1"/>
</dbReference>
<dbReference type="Proteomes" id="UP000306985">
    <property type="component" value="Unassembled WGS sequence"/>
</dbReference>
<dbReference type="EMBL" id="SZZH01000003">
    <property type="protein sequence ID" value="TKV58902.1"/>
    <property type="molecule type" value="Genomic_DNA"/>
</dbReference>
<dbReference type="RefSeq" id="WP_137450562.1">
    <property type="nucleotide sequence ID" value="NZ_SZZH01000003.1"/>
</dbReference>
<evidence type="ECO:0000313" key="4">
    <source>
        <dbReference type="EMBL" id="TKV58902.1"/>
    </source>
</evidence>
<feature type="compositionally biased region" description="Polar residues" evidence="2">
    <location>
        <begin position="1"/>
        <end position="15"/>
    </location>
</feature>
<dbReference type="InterPro" id="IPR001296">
    <property type="entry name" value="Glyco_trans_1"/>
</dbReference>
<gene>
    <name evidence="4" type="ORF">FDO65_15545</name>
</gene>